<dbReference type="STRING" id="1137280.D777_00086"/>
<comment type="caution">
    <text evidence="3">The sequence shown here is derived from an EMBL/GenBank/DDBJ whole genome shotgun (WGS) entry which is preliminary data.</text>
</comment>
<reference evidence="3 4" key="1">
    <citation type="submission" date="2012-12" db="EMBL/GenBank/DDBJ databases">
        <title>Genome assembly of Marinobacter sp. AK21.</title>
        <authorList>
            <person name="Khatri I."/>
            <person name="Kumar R."/>
            <person name="Vaidya B."/>
            <person name="Subramanian S."/>
            <person name="Pinnaka A."/>
        </authorList>
    </citation>
    <scope>NUCLEOTIDE SEQUENCE [LARGE SCALE GENOMIC DNA]</scope>
    <source>
        <strain evidence="3 4">AK21</strain>
    </source>
</reference>
<keyword evidence="4" id="KW-1185">Reference proteome</keyword>
<dbReference type="EMBL" id="ANIE01000001">
    <property type="protein sequence ID" value="KEF33078.1"/>
    <property type="molecule type" value="Genomic_DNA"/>
</dbReference>
<feature type="chain" id="PRO_5001680569" evidence="2">
    <location>
        <begin position="21"/>
        <end position="272"/>
    </location>
</feature>
<dbReference type="PATRIC" id="fig|1137280.3.peg.86"/>
<dbReference type="AlphaFoldDB" id="A0A072N7W6"/>
<dbReference type="Proteomes" id="UP000035057">
    <property type="component" value="Unassembled WGS sequence"/>
</dbReference>
<evidence type="ECO:0000256" key="1">
    <source>
        <dbReference type="SAM" id="MobiDB-lite"/>
    </source>
</evidence>
<name>A0A072N7W6_9GAMM</name>
<evidence type="ECO:0000313" key="4">
    <source>
        <dbReference type="Proteomes" id="UP000035057"/>
    </source>
</evidence>
<accession>A0A072N7W6</accession>
<gene>
    <name evidence="3" type="ORF">D777_00086</name>
</gene>
<dbReference type="OrthoDB" id="6077907at2"/>
<evidence type="ECO:0000313" key="3">
    <source>
        <dbReference type="EMBL" id="KEF33078.1"/>
    </source>
</evidence>
<protein>
    <submittedName>
        <fullName evidence="3">Uncharacterized protein</fullName>
    </submittedName>
</protein>
<sequence length="272" mass="29865">MKRLALALCVPLLAPGLGLAASQTHEAAPMMAPAQKPLTDEDLKNDRTAPQRQESADSIIKRFRATFGNKTPRVAVFWNRAFDDQVSDWNSNTRGVVSARGSVKGEVPDGKVDLQGQGQVAAQGEYRSNRRYNPASPAFELQSGLVGQLKDAGVTVVDRDAIMRITDNALETGDFSRLSPDQRRLEMRALGEHADMLLVFRKLARDKFEIEVLDVQDGAIRAMLSSNGVPPEKDKSRQWKATDHGFQKVEQTVTLDEIGQELALQTLAKLGG</sequence>
<feature type="region of interest" description="Disordered" evidence="1">
    <location>
        <begin position="28"/>
        <end position="56"/>
    </location>
</feature>
<evidence type="ECO:0000256" key="2">
    <source>
        <dbReference type="SAM" id="SignalP"/>
    </source>
</evidence>
<feature type="signal peptide" evidence="2">
    <location>
        <begin position="1"/>
        <end position="20"/>
    </location>
</feature>
<dbReference type="RefSeq" id="WP_036127493.1">
    <property type="nucleotide sequence ID" value="NZ_ANIE01000001.1"/>
</dbReference>
<feature type="compositionally biased region" description="Basic and acidic residues" evidence="1">
    <location>
        <begin position="38"/>
        <end position="49"/>
    </location>
</feature>
<keyword evidence="2" id="KW-0732">Signal</keyword>
<proteinExistence type="predicted"/>
<organism evidence="3 4">
    <name type="scientific">Marinobacter nitratireducens</name>
    <dbReference type="NCBI Taxonomy" id="1137280"/>
    <lineage>
        <taxon>Bacteria</taxon>
        <taxon>Pseudomonadati</taxon>
        <taxon>Pseudomonadota</taxon>
        <taxon>Gammaproteobacteria</taxon>
        <taxon>Pseudomonadales</taxon>
        <taxon>Marinobacteraceae</taxon>
        <taxon>Marinobacter</taxon>
    </lineage>
</organism>